<name>A0A1M5E355_SALEC</name>
<keyword evidence="8" id="KW-1185">Reference proteome</keyword>
<dbReference type="AlphaFoldDB" id="A0A1M5E355"/>
<feature type="transmembrane region" description="Helical" evidence="6">
    <location>
        <begin position="204"/>
        <end position="225"/>
    </location>
</feature>
<evidence type="ECO:0000256" key="4">
    <source>
        <dbReference type="ARBA" id="ARBA00022989"/>
    </source>
</evidence>
<gene>
    <name evidence="7" type="ORF">SAMN05444483_102214</name>
</gene>
<dbReference type="GO" id="GO:0016020">
    <property type="term" value="C:membrane"/>
    <property type="evidence" value="ECO:0007669"/>
    <property type="project" value="UniProtKB-SubCell"/>
</dbReference>
<keyword evidence="3 6" id="KW-0812">Transmembrane</keyword>
<evidence type="ECO:0000313" key="8">
    <source>
        <dbReference type="Proteomes" id="UP000183945"/>
    </source>
</evidence>
<dbReference type="InterPro" id="IPR002549">
    <property type="entry name" value="AI-2E-like"/>
</dbReference>
<feature type="transmembrane region" description="Helical" evidence="6">
    <location>
        <begin position="17"/>
        <end position="34"/>
    </location>
</feature>
<dbReference type="GO" id="GO:0055085">
    <property type="term" value="P:transmembrane transport"/>
    <property type="evidence" value="ECO:0007669"/>
    <property type="project" value="TreeGrafter"/>
</dbReference>
<feature type="transmembrane region" description="Helical" evidence="6">
    <location>
        <begin position="40"/>
        <end position="58"/>
    </location>
</feature>
<evidence type="ECO:0000256" key="5">
    <source>
        <dbReference type="ARBA" id="ARBA00023136"/>
    </source>
</evidence>
<sequence>MPEENRQKKEPSFVKKVWIVGLIFSLIATTLLIFEATFDMVILVLAGALIACYFRGLSELIQKKLDWNSTVSLAISVIGSFLIIGGIFFLIGATVSSQAEQMQESIPELLDKAEQKLHASAVGQEIIQQVRNIKTSDEFSTFISDFFETTLGGITNIYIVILIGIFFTVAPTIYVDGIIQLVPPKNRDKAGALMHRLGSGLKRWLAGKFIAMLAVFILTAVGLVILDIPMWLTLAVLAGLLNFIPNFGPLASALPALLVGLADGLNTALLIAGLYVVIQVFESSFITPKAQQRLIQIPPALIILAQVFVGALTGIWGIIFATPLVLIIIIIVEELYVKPMNKESEVEG</sequence>
<dbReference type="Pfam" id="PF01594">
    <property type="entry name" value="AI-2E_transport"/>
    <property type="match status" value="1"/>
</dbReference>
<evidence type="ECO:0000256" key="2">
    <source>
        <dbReference type="ARBA" id="ARBA00009773"/>
    </source>
</evidence>
<feature type="transmembrane region" description="Helical" evidence="6">
    <location>
        <begin position="257"/>
        <end position="281"/>
    </location>
</feature>
<dbReference type="RefSeq" id="WP_072877276.1">
    <property type="nucleotide sequence ID" value="NZ_FQVT01000002.1"/>
</dbReference>
<evidence type="ECO:0000256" key="3">
    <source>
        <dbReference type="ARBA" id="ARBA00022692"/>
    </source>
</evidence>
<keyword evidence="4 6" id="KW-1133">Transmembrane helix</keyword>
<dbReference type="PANTHER" id="PTHR21716:SF62">
    <property type="entry name" value="TRANSPORT PROTEIN YDBI-RELATED"/>
    <property type="match status" value="1"/>
</dbReference>
<comment type="subcellular location">
    <subcellularLocation>
        <location evidence="1">Membrane</location>
        <topology evidence="1">Multi-pass membrane protein</topology>
    </subcellularLocation>
</comment>
<evidence type="ECO:0000313" key="7">
    <source>
        <dbReference type="EMBL" id="SHF73615.1"/>
    </source>
</evidence>
<accession>A0A1M5E355</accession>
<dbReference type="EMBL" id="FQVT01000002">
    <property type="protein sequence ID" value="SHF73615.1"/>
    <property type="molecule type" value="Genomic_DNA"/>
</dbReference>
<proteinExistence type="inferred from homology"/>
<feature type="transmembrane region" description="Helical" evidence="6">
    <location>
        <begin position="231"/>
        <end position="250"/>
    </location>
</feature>
<dbReference type="PANTHER" id="PTHR21716">
    <property type="entry name" value="TRANSMEMBRANE PROTEIN"/>
    <property type="match status" value="1"/>
</dbReference>
<organism evidence="7 8">
    <name type="scientific">Salegentibacter echinorum</name>
    <dbReference type="NCBI Taxonomy" id="1073325"/>
    <lineage>
        <taxon>Bacteria</taxon>
        <taxon>Pseudomonadati</taxon>
        <taxon>Bacteroidota</taxon>
        <taxon>Flavobacteriia</taxon>
        <taxon>Flavobacteriales</taxon>
        <taxon>Flavobacteriaceae</taxon>
        <taxon>Salegentibacter</taxon>
    </lineage>
</organism>
<feature type="transmembrane region" description="Helical" evidence="6">
    <location>
        <begin position="301"/>
        <end position="332"/>
    </location>
</feature>
<comment type="similarity">
    <text evidence="2">Belongs to the autoinducer-2 exporter (AI-2E) (TC 2.A.86) family.</text>
</comment>
<evidence type="ECO:0000256" key="1">
    <source>
        <dbReference type="ARBA" id="ARBA00004141"/>
    </source>
</evidence>
<evidence type="ECO:0000256" key="6">
    <source>
        <dbReference type="SAM" id="Phobius"/>
    </source>
</evidence>
<dbReference type="Proteomes" id="UP000183945">
    <property type="component" value="Unassembled WGS sequence"/>
</dbReference>
<dbReference type="STRING" id="1073325.SAMN05444483_102214"/>
<reference evidence="8" key="1">
    <citation type="submission" date="2016-11" db="EMBL/GenBank/DDBJ databases">
        <authorList>
            <person name="Varghese N."/>
            <person name="Submissions S."/>
        </authorList>
    </citation>
    <scope>NUCLEOTIDE SEQUENCE [LARGE SCALE GENOMIC DNA]</scope>
    <source>
        <strain evidence="8">DSM 24579</strain>
    </source>
</reference>
<feature type="transmembrane region" description="Helical" evidence="6">
    <location>
        <begin position="70"/>
        <end position="95"/>
    </location>
</feature>
<feature type="transmembrane region" description="Helical" evidence="6">
    <location>
        <begin position="157"/>
        <end position="183"/>
    </location>
</feature>
<keyword evidence="5 6" id="KW-0472">Membrane</keyword>
<protein>
    <submittedName>
        <fullName evidence="7">Predicted PurR-regulated permease PerM</fullName>
    </submittedName>
</protein>
<dbReference type="OrthoDB" id="5761230at2"/>